<dbReference type="Pfam" id="PF09802">
    <property type="entry name" value="Sec66"/>
    <property type="match status" value="1"/>
</dbReference>
<evidence type="ECO:0000313" key="3">
    <source>
        <dbReference type="EMBL" id="KAF4678909.1"/>
    </source>
</evidence>
<evidence type="ECO:0000256" key="1">
    <source>
        <dbReference type="SAM" id="MobiDB-lite"/>
    </source>
</evidence>
<keyword evidence="4" id="KW-1185">Reference proteome</keyword>
<dbReference type="EMBL" id="JABANO010041387">
    <property type="protein sequence ID" value="KAF4678909.1"/>
    <property type="molecule type" value="Genomic_DNA"/>
</dbReference>
<dbReference type="PROSITE" id="PS50076">
    <property type="entry name" value="DNAJ_2"/>
    <property type="match status" value="1"/>
</dbReference>
<feature type="region of interest" description="Disordered" evidence="1">
    <location>
        <begin position="92"/>
        <end position="131"/>
    </location>
</feature>
<dbReference type="Gene3D" id="1.10.287.110">
    <property type="entry name" value="DnaJ domain"/>
    <property type="match status" value="1"/>
</dbReference>
<evidence type="ECO:0000313" key="4">
    <source>
        <dbReference type="Proteomes" id="UP000553632"/>
    </source>
</evidence>
<dbReference type="AlphaFoldDB" id="A0A7J6N4Q6"/>
<organism evidence="3 4">
    <name type="scientific">Perkinsus olseni</name>
    <name type="common">Perkinsus atlanticus</name>
    <dbReference type="NCBI Taxonomy" id="32597"/>
    <lineage>
        <taxon>Eukaryota</taxon>
        <taxon>Sar</taxon>
        <taxon>Alveolata</taxon>
        <taxon>Perkinsozoa</taxon>
        <taxon>Perkinsea</taxon>
        <taxon>Perkinsida</taxon>
        <taxon>Perkinsidae</taxon>
        <taxon>Perkinsus</taxon>
    </lineage>
</organism>
<feature type="non-terminal residue" evidence="3">
    <location>
        <position position="1"/>
    </location>
</feature>
<dbReference type="SMART" id="SM00271">
    <property type="entry name" value="DnaJ"/>
    <property type="match status" value="1"/>
</dbReference>
<dbReference type="InterPro" id="IPR036869">
    <property type="entry name" value="J_dom_sf"/>
</dbReference>
<accession>A0A7J6N4Q6</accession>
<dbReference type="PRINTS" id="PR00625">
    <property type="entry name" value="JDOMAIN"/>
</dbReference>
<gene>
    <name evidence="3" type="ORF">FOZ63_001944</name>
</gene>
<dbReference type="InterPro" id="IPR050817">
    <property type="entry name" value="DjlA_DnaK_co-chaperone"/>
</dbReference>
<dbReference type="Pfam" id="PF00226">
    <property type="entry name" value="DnaJ"/>
    <property type="match status" value="1"/>
</dbReference>
<comment type="caution">
    <text evidence="3">The sequence shown here is derived from an EMBL/GenBank/DDBJ whole genome shotgun (WGS) entry which is preliminary data.</text>
</comment>
<dbReference type="CDD" id="cd06257">
    <property type="entry name" value="DnaJ"/>
    <property type="match status" value="1"/>
</dbReference>
<dbReference type="SUPFAM" id="SSF46565">
    <property type="entry name" value="Chaperone J-domain"/>
    <property type="match status" value="1"/>
</dbReference>
<feature type="domain" description="J" evidence="2">
    <location>
        <begin position="146"/>
        <end position="219"/>
    </location>
</feature>
<dbReference type="Proteomes" id="UP000553632">
    <property type="component" value="Unassembled WGS sequence"/>
</dbReference>
<evidence type="ECO:0000259" key="2">
    <source>
        <dbReference type="PROSITE" id="PS50076"/>
    </source>
</evidence>
<protein>
    <recommendedName>
        <fullName evidence="2">J domain-containing protein</fullName>
    </recommendedName>
</protein>
<dbReference type="InterPro" id="IPR001623">
    <property type="entry name" value="DnaJ_domain"/>
</dbReference>
<proteinExistence type="predicted"/>
<sequence>RKLKALLLKRCIGCVHVLAQLQRDKPGAARMMDKKLVADKYWEGVLQAERDFNAEMDDVVKESEMTEEGFGRSVWPQGLQFYRLEQHKEMMAKKEADEAEARKIGGDSSDASSGGKRDDPETVERKEAMRKHLREIPVAALDTEDSHYKTLGLPTEFPTPAEVRRAYLRLARECHPDKHRSGEGKAAAERRFKKVAEAYEVLSDKERSTSYRVGHAIEGAARAATVPTLELYKNRMAKREEEGEVRYQAALQRRSTTSQNKGTAEEPTITLRARIASMTCRWSYAGDF</sequence>
<feature type="compositionally biased region" description="Basic and acidic residues" evidence="1">
    <location>
        <begin position="92"/>
        <end position="105"/>
    </location>
</feature>
<name>A0A7J6N4Q6_PEROL</name>
<dbReference type="GO" id="GO:0031204">
    <property type="term" value="P:post-translational protein targeting to membrane, translocation"/>
    <property type="evidence" value="ECO:0007669"/>
    <property type="project" value="InterPro"/>
</dbReference>
<feature type="compositionally biased region" description="Basic and acidic residues" evidence="1">
    <location>
        <begin position="115"/>
        <end position="127"/>
    </location>
</feature>
<reference evidence="3 4" key="1">
    <citation type="submission" date="2020-04" db="EMBL/GenBank/DDBJ databases">
        <title>Perkinsus olseni comparative genomics.</title>
        <authorList>
            <person name="Bogema D.R."/>
        </authorList>
    </citation>
    <scope>NUCLEOTIDE SEQUENCE [LARGE SCALE GENOMIC DNA]</scope>
    <source>
        <strain evidence="3 4">ATCC PRA-207</strain>
    </source>
</reference>
<dbReference type="PANTHER" id="PTHR24074">
    <property type="entry name" value="CO-CHAPERONE PROTEIN DJLA"/>
    <property type="match status" value="1"/>
</dbReference>
<dbReference type="GO" id="GO:0031207">
    <property type="term" value="C:Sec62/Sec63 complex"/>
    <property type="evidence" value="ECO:0007669"/>
    <property type="project" value="InterPro"/>
</dbReference>
<dbReference type="InterPro" id="IPR018624">
    <property type="entry name" value="Sec66"/>
</dbReference>